<organism evidence="1 2">
    <name type="scientific">Pseudolysinimonas kribbensis</name>
    <dbReference type="NCBI Taxonomy" id="433641"/>
    <lineage>
        <taxon>Bacteria</taxon>
        <taxon>Bacillati</taxon>
        <taxon>Actinomycetota</taxon>
        <taxon>Actinomycetes</taxon>
        <taxon>Micrococcales</taxon>
        <taxon>Microbacteriaceae</taxon>
        <taxon>Pseudolysinimonas</taxon>
    </lineage>
</organism>
<dbReference type="PANTHER" id="PTHR43649:SF14">
    <property type="entry name" value="BLR3389 PROTEIN"/>
    <property type="match status" value="1"/>
</dbReference>
<name>A0ABQ6K7A6_9MICO</name>
<reference evidence="2" key="1">
    <citation type="journal article" date="2019" name="Int. J. Syst. Evol. Microbiol.">
        <title>The Global Catalogue of Microorganisms (GCM) 10K type strain sequencing project: providing services to taxonomists for standard genome sequencing and annotation.</title>
        <authorList>
            <consortium name="The Broad Institute Genomics Platform"/>
            <consortium name="The Broad Institute Genome Sequencing Center for Infectious Disease"/>
            <person name="Wu L."/>
            <person name="Ma J."/>
        </authorList>
    </citation>
    <scope>NUCLEOTIDE SEQUENCE [LARGE SCALE GENOMIC DNA]</scope>
    <source>
        <strain evidence="2">NBRC 108894</strain>
    </source>
</reference>
<proteinExistence type="predicted"/>
<protein>
    <submittedName>
        <fullName evidence="1">Sugar ABC transporter substrate-binding protein</fullName>
    </submittedName>
</protein>
<dbReference type="EMBL" id="BSVB01000001">
    <property type="protein sequence ID" value="GMA96338.1"/>
    <property type="molecule type" value="Genomic_DNA"/>
</dbReference>
<dbReference type="InterPro" id="IPR006059">
    <property type="entry name" value="SBP"/>
</dbReference>
<dbReference type="PANTHER" id="PTHR43649">
    <property type="entry name" value="ARABINOSE-BINDING PROTEIN-RELATED"/>
    <property type="match status" value="1"/>
</dbReference>
<gene>
    <name evidence="1" type="ORF">GCM10025881_31620</name>
</gene>
<comment type="caution">
    <text evidence="1">The sequence shown here is derived from an EMBL/GenBank/DDBJ whole genome shotgun (WGS) entry which is preliminary data.</text>
</comment>
<dbReference type="Gene3D" id="3.40.190.10">
    <property type="entry name" value="Periplasmic binding protein-like II"/>
    <property type="match status" value="2"/>
</dbReference>
<dbReference type="Pfam" id="PF01547">
    <property type="entry name" value="SBP_bac_1"/>
    <property type="match status" value="1"/>
</dbReference>
<sequence>MLSGATEVAFDKSFASWNDAHPSQKFTVQAFANDPYKQKIRTAVGADQAPTLIYGWGGGTLASYVDAGKVVDISDLVADPALKGRFIPSIAAVGQVDGKTYAVPNNGLKPVQLYLNKDAFTTAGVKPPKTWDDLISSIPKFKAKGIAPITVAGAAKWPLLMWEEYLVDRIGGPQVMKDIVAGKKDAWSDPAVIKANTMIQQLVDAGGFVNGFGSISTDSGADIALMYTGKAAMTLALPSAYQAVQSGDPGFLTSHKLGYADFPTVAGGKGDPKDVVGNPSNYWSVSASATKAQKKTAEEYIAKNLLNDSYVTDLLGTANVPPVRGIEPQLKKTSDPEFYNRIYKLADLAPSFQLSWDQALRPDQADALLTNLQQIFLKQITPKQFSAAMNKTL</sequence>
<accession>A0ABQ6K7A6</accession>
<dbReference type="SUPFAM" id="SSF53850">
    <property type="entry name" value="Periplasmic binding protein-like II"/>
    <property type="match status" value="1"/>
</dbReference>
<evidence type="ECO:0000313" key="1">
    <source>
        <dbReference type="EMBL" id="GMA96338.1"/>
    </source>
</evidence>
<dbReference type="InterPro" id="IPR050490">
    <property type="entry name" value="Bact_solute-bd_prot1"/>
</dbReference>
<evidence type="ECO:0000313" key="2">
    <source>
        <dbReference type="Proteomes" id="UP001157034"/>
    </source>
</evidence>
<keyword evidence="2" id="KW-1185">Reference proteome</keyword>
<dbReference type="Proteomes" id="UP001157034">
    <property type="component" value="Unassembled WGS sequence"/>
</dbReference>